<reference evidence="9" key="1">
    <citation type="journal article" date="2017" name="Appl. Environ. Microbiol.">
        <title>Genomic Analysis of Calderihabitans maritimus KKC1, a Thermophilic, Hydrogenogenic, Carboxydotrophic Bacterium Isolated from Marine Sediment.</title>
        <authorList>
            <person name="Omae K."/>
            <person name="Yoneda Y."/>
            <person name="Fukuyama Y."/>
            <person name="Yoshida T."/>
            <person name="Sako Y."/>
        </authorList>
    </citation>
    <scope>NUCLEOTIDE SEQUENCE [LARGE SCALE GENOMIC DNA]</scope>
    <source>
        <strain evidence="9">KKC1</strain>
    </source>
</reference>
<evidence type="ECO:0000259" key="7">
    <source>
        <dbReference type="PROSITE" id="PS50850"/>
    </source>
</evidence>
<feature type="transmembrane region" description="Helical" evidence="6">
    <location>
        <begin position="47"/>
        <end position="70"/>
    </location>
</feature>
<feature type="transmembrane region" description="Helical" evidence="6">
    <location>
        <begin position="22"/>
        <end position="40"/>
    </location>
</feature>
<organism evidence="8 9">
    <name type="scientific">Calderihabitans maritimus</name>
    <dbReference type="NCBI Taxonomy" id="1246530"/>
    <lineage>
        <taxon>Bacteria</taxon>
        <taxon>Bacillati</taxon>
        <taxon>Bacillota</taxon>
        <taxon>Clostridia</taxon>
        <taxon>Neomoorellales</taxon>
        <taxon>Calderihabitantaceae</taxon>
        <taxon>Calderihabitans</taxon>
    </lineage>
</organism>
<keyword evidence="4 6" id="KW-1133">Transmembrane helix</keyword>
<comment type="caution">
    <text evidence="8">The sequence shown here is derived from an EMBL/GenBank/DDBJ whole genome shotgun (WGS) entry which is preliminary data.</text>
</comment>
<dbReference type="Gene3D" id="1.20.1250.20">
    <property type="entry name" value="MFS general substrate transporter like domains"/>
    <property type="match status" value="1"/>
</dbReference>
<dbReference type="EMBL" id="BDGJ01000195">
    <property type="protein sequence ID" value="GAW93959.1"/>
    <property type="molecule type" value="Genomic_DNA"/>
</dbReference>
<protein>
    <submittedName>
        <fullName evidence="8">Major facilitator superfamily protein</fullName>
    </submittedName>
</protein>
<keyword evidence="2" id="KW-0813">Transport</keyword>
<evidence type="ECO:0000256" key="3">
    <source>
        <dbReference type="ARBA" id="ARBA00022692"/>
    </source>
</evidence>
<accession>A0A1Z5HWQ3</accession>
<dbReference type="InterPro" id="IPR036259">
    <property type="entry name" value="MFS_trans_sf"/>
</dbReference>
<sequence>MAGVIANLTAGYLSDHLGRSRVVWPALILMSVGTAVLRFLPVSPLIIIISSSLAGLGFAGGLITLMAWIAEG</sequence>
<keyword evidence="3 6" id="KW-0812">Transmembrane</keyword>
<feature type="domain" description="Major facilitator superfamily (MFS) profile" evidence="7">
    <location>
        <begin position="1"/>
        <end position="72"/>
    </location>
</feature>
<evidence type="ECO:0000256" key="5">
    <source>
        <dbReference type="ARBA" id="ARBA00023136"/>
    </source>
</evidence>
<evidence type="ECO:0000256" key="1">
    <source>
        <dbReference type="ARBA" id="ARBA00004651"/>
    </source>
</evidence>
<dbReference type="GO" id="GO:0005886">
    <property type="term" value="C:plasma membrane"/>
    <property type="evidence" value="ECO:0007669"/>
    <property type="project" value="UniProtKB-SubCell"/>
</dbReference>
<keyword evidence="5 6" id="KW-0472">Membrane</keyword>
<name>A0A1Z5HWQ3_9FIRM</name>
<comment type="subcellular location">
    <subcellularLocation>
        <location evidence="1">Cell membrane</location>
        <topology evidence="1">Multi-pass membrane protein</topology>
    </subcellularLocation>
</comment>
<evidence type="ECO:0000256" key="6">
    <source>
        <dbReference type="SAM" id="Phobius"/>
    </source>
</evidence>
<dbReference type="SUPFAM" id="SSF103473">
    <property type="entry name" value="MFS general substrate transporter"/>
    <property type="match status" value="1"/>
</dbReference>
<keyword evidence="9" id="KW-1185">Reference proteome</keyword>
<evidence type="ECO:0000256" key="2">
    <source>
        <dbReference type="ARBA" id="ARBA00022448"/>
    </source>
</evidence>
<gene>
    <name evidence="8" type="ORF">KKC1_30790</name>
</gene>
<proteinExistence type="predicted"/>
<evidence type="ECO:0000256" key="4">
    <source>
        <dbReference type="ARBA" id="ARBA00022989"/>
    </source>
</evidence>
<dbReference type="PROSITE" id="PS50850">
    <property type="entry name" value="MFS"/>
    <property type="match status" value="1"/>
</dbReference>
<dbReference type="GO" id="GO:0022857">
    <property type="term" value="F:transmembrane transporter activity"/>
    <property type="evidence" value="ECO:0007669"/>
    <property type="project" value="InterPro"/>
</dbReference>
<evidence type="ECO:0000313" key="9">
    <source>
        <dbReference type="Proteomes" id="UP000197032"/>
    </source>
</evidence>
<dbReference type="InterPro" id="IPR020846">
    <property type="entry name" value="MFS_dom"/>
</dbReference>
<dbReference type="Proteomes" id="UP000197032">
    <property type="component" value="Unassembled WGS sequence"/>
</dbReference>
<dbReference type="AlphaFoldDB" id="A0A1Z5HWQ3"/>
<evidence type="ECO:0000313" key="8">
    <source>
        <dbReference type="EMBL" id="GAW93959.1"/>
    </source>
</evidence>